<protein>
    <recommendedName>
        <fullName evidence="2">YcxB-like C-terminal domain-containing protein</fullName>
    </recommendedName>
</protein>
<proteinExistence type="predicted"/>
<keyword evidence="1" id="KW-0472">Membrane</keyword>
<reference evidence="3" key="1">
    <citation type="submission" date="2021-12" db="EMBL/GenBank/DDBJ databases">
        <authorList>
            <person name="Rodrigo-Torres L."/>
            <person name="Arahal R. D."/>
            <person name="Lucena T."/>
        </authorList>
    </citation>
    <scope>NUCLEOTIDE SEQUENCE</scope>
    <source>
        <strain evidence="3">CECT 8267</strain>
    </source>
</reference>
<accession>A0ABM9AGW8</accession>
<evidence type="ECO:0000313" key="3">
    <source>
        <dbReference type="EMBL" id="CAH0992464.1"/>
    </source>
</evidence>
<name>A0ABM9AGW8_9GAMM</name>
<organism evidence="3 4">
    <name type="scientific">Sinobacterium norvegicum</name>
    <dbReference type="NCBI Taxonomy" id="1641715"/>
    <lineage>
        <taxon>Bacteria</taxon>
        <taxon>Pseudomonadati</taxon>
        <taxon>Pseudomonadota</taxon>
        <taxon>Gammaproteobacteria</taxon>
        <taxon>Cellvibrionales</taxon>
        <taxon>Spongiibacteraceae</taxon>
        <taxon>Sinobacterium</taxon>
    </lineage>
</organism>
<dbReference type="Pfam" id="PF14317">
    <property type="entry name" value="YcxB"/>
    <property type="match status" value="1"/>
</dbReference>
<dbReference type="InterPro" id="IPR025588">
    <property type="entry name" value="YcxB-like_C"/>
</dbReference>
<dbReference type="EMBL" id="CAKLPX010000003">
    <property type="protein sequence ID" value="CAH0992464.1"/>
    <property type="molecule type" value="Genomic_DNA"/>
</dbReference>
<sequence>MLVVSRRMIKWAHPMQDPPMQHRTTFTLNKAHYSECFEESRKVSPVTNSQRYQKAAILFFLALVLSQTTVDGYVTGFFFMLAIIDALSVYYARGWWLARQLISRASGGEVTLLINGQGIEIQSEYVNQQLLWPDIAEIKQTDRGLIVYPVAGGQSYISKHSLTDDVTAFILSHNKNE</sequence>
<evidence type="ECO:0000259" key="2">
    <source>
        <dbReference type="Pfam" id="PF14317"/>
    </source>
</evidence>
<feature type="domain" description="YcxB-like C-terminal" evidence="2">
    <location>
        <begin position="115"/>
        <end position="164"/>
    </location>
</feature>
<comment type="caution">
    <text evidence="3">The sequence shown here is derived from an EMBL/GenBank/DDBJ whole genome shotgun (WGS) entry which is preliminary data.</text>
</comment>
<keyword evidence="4" id="KW-1185">Reference proteome</keyword>
<keyword evidence="1" id="KW-1133">Transmembrane helix</keyword>
<evidence type="ECO:0000313" key="4">
    <source>
        <dbReference type="Proteomes" id="UP000838100"/>
    </source>
</evidence>
<gene>
    <name evidence="3" type="ORF">SIN8267_02589</name>
</gene>
<dbReference type="Proteomes" id="UP000838100">
    <property type="component" value="Unassembled WGS sequence"/>
</dbReference>
<feature type="transmembrane region" description="Helical" evidence="1">
    <location>
        <begin position="52"/>
        <end position="70"/>
    </location>
</feature>
<keyword evidence="1" id="KW-0812">Transmembrane</keyword>
<evidence type="ECO:0000256" key="1">
    <source>
        <dbReference type="SAM" id="Phobius"/>
    </source>
</evidence>